<dbReference type="RefSeq" id="XP_035660883.1">
    <property type="nucleotide sequence ID" value="XM_035804990.1"/>
</dbReference>
<dbReference type="AlphaFoldDB" id="A0A9J7KIP9"/>
<reference evidence="2" key="1">
    <citation type="journal article" date="2020" name="Nat. Ecol. Evol.">
        <title>Deeply conserved synteny resolves early events in vertebrate evolution.</title>
        <authorList>
            <person name="Simakov O."/>
            <person name="Marletaz F."/>
            <person name="Yue J.X."/>
            <person name="O'Connell B."/>
            <person name="Jenkins J."/>
            <person name="Brandt A."/>
            <person name="Calef R."/>
            <person name="Tung C.H."/>
            <person name="Huang T.K."/>
            <person name="Schmutz J."/>
            <person name="Satoh N."/>
            <person name="Yu J.K."/>
            <person name="Putnam N.H."/>
            <person name="Green R.E."/>
            <person name="Rokhsar D.S."/>
        </authorList>
    </citation>
    <scope>NUCLEOTIDE SEQUENCE [LARGE SCALE GENOMIC DNA]</scope>
    <source>
        <strain evidence="2">S238N-H82</strain>
    </source>
</reference>
<dbReference type="OrthoDB" id="10068099at2759"/>
<evidence type="ECO:0000256" key="1">
    <source>
        <dbReference type="SAM" id="MobiDB-lite"/>
    </source>
</evidence>
<dbReference type="Proteomes" id="UP000001554">
    <property type="component" value="Chromosome 18"/>
</dbReference>
<feature type="compositionally biased region" description="Low complexity" evidence="1">
    <location>
        <begin position="646"/>
        <end position="660"/>
    </location>
</feature>
<accession>A0A9J7KIP9</accession>
<evidence type="ECO:0000313" key="2">
    <source>
        <dbReference type="Proteomes" id="UP000001554"/>
    </source>
</evidence>
<feature type="compositionally biased region" description="Polar residues" evidence="1">
    <location>
        <begin position="772"/>
        <end position="784"/>
    </location>
</feature>
<feature type="region of interest" description="Disordered" evidence="1">
    <location>
        <begin position="859"/>
        <end position="891"/>
    </location>
</feature>
<reference evidence="3" key="2">
    <citation type="submission" date="2025-08" db="UniProtKB">
        <authorList>
            <consortium name="RefSeq"/>
        </authorList>
    </citation>
    <scope>IDENTIFICATION</scope>
    <source>
        <strain evidence="3">S238N-H82</strain>
        <tissue evidence="3">Testes</tissue>
    </source>
</reference>
<dbReference type="OMA" id="SVTEMYH"/>
<evidence type="ECO:0000313" key="3">
    <source>
        <dbReference type="RefSeq" id="XP_035660883.1"/>
    </source>
</evidence>
<name>A0A9J7KIP9_BRAFL</name>
<feature type="region of interest" description="Disordered" evidence="1">
    <location>
        <begin position="763"/>
        <end position="846"/>
    </location>
</feature>
<protein>
    <submittedName>
        <fullName evidence="3">Mucin-5AC-like</fullName>
    </submittedName>
</protein>
<dbReference type="GeneID" id="118405487"/>
<feature type="region of interest" description="Disordered" evidence="1">
    <location>
        <begin position="1"/>
        <end position="201"/>
    </location>
</feature>
<organism evidence="2 3">
    <name type="scientific">Branchiostoma floridae</name>
    <name type="common">Florida lancelet</name>
    <name type="synonym">Amphioxus</name>
    <dbReference type="NCBI Taxonomy" id="7739"/>
    <lineage>
        <taxon>Eukaryota</taxon>
        <taxon>Metazoa</taxon>
        <taxon>Chordata</taxon>
        <taxon>Cephalochordata</taxon>
        <taxon>Leptocardii</taxon>
        <taxon>Amphioxiformes</taxon>
        <taxon>Branchiostomatidae</taxon>
        <taxon>Branchiostoma</taxon>
    </lineage>
</organism>
<feature type="compositionally biased region" description="Basic and acidic residues" evidence="1">
    <location>
        <begin position="882"/>
        <end position="891"/>
    </location>
</feature>
<feature type="region of interest" description="Disordered" evidence="1">
    <location>
        <begin position="646"/>
        <end position="698"/>
    </location>
</feature>
<dbReference type="KEGG" id="bfo:118405487"/>
<keyword evidence="2" id="KW-1185">Reference proteome</keyword>
<feature type="compositionally biased region" description="Polar residues" evidence="1">
    <location>
        <begin position="859"/>
        <end position="868"/>
    </location>
</feature>
<gene>
    <name evidence="3" type="primary">LOC118405487</name>
</gene>
<proteinExistence type="predicted"/>
<sequence length="921" mass="93734">MTPKLSDPPATNGTVQPFTPPAAKVTPELSDPPDSDGTAQLSSPSGGKVTSELSEPPVAKVTSELSEPPVAKVTSELSEPLVAKVTSELSEPPVAKVTSKLSEPPVAKVTSELSEPPVAKVTSELSEPPVAKVTSEPPVAKVKPEPSVAKVTSEPSVAKVTPVPEPSVAKVTSEPPVAKVTPEPSVAKVKTEPSNPPVAKVTSELSISGGTAQLSSPPAANGTHQLYQVVPVVQNGVQCRLLMPLNMVPSMPKVVTAGVKVVQQPTVRSPVASSSSQLPAGNSKFVLQQVKVAQQPGSTAASGTSAVVHVLSPAGTTAAAGGARPGKDGKVASVAPGTVISSSGGQSTTGAIGKVIAVTPTIAPGGKVVLPPAAPVTTPVKPGSTVIQVPGTSMASPSAVYNIIKVTPPPPGGTLTIGPNTRLVVVSAPSTGVTQSLGPRTSAALGSVAVVTPTVKSTTSAKPTIVKTHTTLPVGKPMVATSAGQHKIVIVPQTTVPAQTTNMIIPHTSTVSAQATARVVVPTSGTSTVPAAPKHVSMVQQNENVVLINGQPYKLVPCPTTTHIPVDALKSTAAAATVSSAAVQTAATVKVPISSAGSKASAPAKVTVSSVHTVAPTTVTFSAVVGHATQTQVTASNNTALTQTQVTASTSTAGGVTSVSEGSLRTDERSGSETETASEASPVESKDPESSEAGEGSVNLKIDSVYSLKDASKAPGTSPCRPSISAQTITQNSSAASTLKNIANIHSAVVNTPQKYIVVYPNKPAVPPSPPRASTQTPVTQTATKRLEPAETKPATPPASPIKRPKPAEKQPSPKSVTTPKSVTEMYHSYAKGKAETPEPPAPQVKRSVTALMVRTTPLGKSTVSMGQDPSGPPSLPPSKIFRLEPPRPNETIQDERVRRLKEILREREAAVEELRKRKKT</sequence>
<feature type="compositionally biased region" description="Low complexity" evidence="1">
    <location>
        <begin position="673"/>
        <end position="683"/>
    </location>
</feature>
<feature type="compositionally biased region" description="Polar residues" evidence="1">
    <location>
        <begin position="813"/>
        <end position="822"/>
    </location>
</feature>